<evidence type="ECO:0000313" key="1">
    <source>
        <dbReference type="EMBL" id="KOG91681.1"/>
    </source>
</evidence>
<dbReference type="Proteomes" id="UP000037020">
    <property type="component" value="Unassembled WGS sequence"/>
</dbReference>
<organism evidence="1 2">
    <name type="scientific">Streptomyces varsoviensis</name>
    <dbReference type="NCBI Taxonomy" id="67373"/>
    <lineage>
        <taxon>Bacteria</taxon>
        <taxon>Bacillati</taxon>
        <taxon>Actinomycetota</taxon>
        <taxon>Actinomycetes</taxon>
        <taxon>Kitasatosporales</taxon>
        <taxon>Streptomycetaceae</taxon>
        <taxon>Streptomyces</taxon>
    </lineage>
</organism>
<dbReference type="Gene3D" id="3.30.70.100">
    <property type="match status" value="1"/>
</dbReference>
<reference evidence="1 2" key="1">
    <citation type="submission" date="2015-07" db="EMBL/GenBank/DDBJ databases">
        <authorList>
            <person name="Ju K.-S."/>
            <person name="Doroghazi J.R."/>
            <person name="Metcalf W.W."/>
        </authorList>
    </citation>
    <scope>NUCLEOTIDE SEQUENCE [LARGE SCALE GENOMIC DNA]</scope>
    <source>
        <strain evidence="1 2">NRRL B-3589</strain>
    </source>
</reference>
<dbReference type="EMBL" id="LGUT01000136">
    <property type="protein sequence ID" value="KOG91681.1"/>
    <property type="molecule type" value="Genomic_DNA"/>
</dbReference>
<name>A0ABR5JE28_9ACTN</name>
<protein>
    <recommendedName>
        <fullName evidence="3">Antibiotic biosynthesis monooxygenase</fullName>
    </recommendedName>
</protein>
<evidence type="ECO:0000313" key="2">
    <source>
        <dbReference type="Proteomes" id="UP000037020"/>
    </source>
</evidence>
<accession>A0ABR5JE28</accession>
<feature type="non-terminal residue" evidence="1">
    <location>
        <position position="1"/>
    </location>
</feature>
<gene>
    <name evidence="1" type="ORF">ADK38_01810</name>
</gene>
<proteinExistence type="predicted"/>
<evidence type="ECO:0008006" key="3">
    <source>
        <dbReference type="Google" id="ProtNLM"/>
    </source>
</evidence>
<sequence length="80" mass="8970">IDSIAATPAGDEPAGLVAGHFHLAEDGRGILNLAEWTDIQSHIDWLDSTTGQNWRNTLDRPGIHFRDFKRYHPHRSLKVG</sequence>
<keyword evidence="2" id="KW-1185">Reference proteome</keyword>
<comment type="caution">
    <text evidence="1">The sequence shown here is derived from an EMBL/GenBank/DDBJ whole genome shotgun (WGS) entry which is preliminary data.</text>
</comment>